<organism evidence="1 2">
    <name type="scientific">Sphingomonas naasensis</name>
    <dbReference type="NCBI Taxonomy" id="1344951"/>
    <lineage>
        <taxon>Bacteria</taxon>
        <taxon>Pseudomonadati</taxon>
        <taxon>Pseudomonadota</taxon>
        <taxon>Alphaproteobacteria</taxon>
        <taxon>Sphingomonadales</taxon>
        <taxon>Sphingomonadaceae</taxon>
        <taxon>Sphingomonas</taxon>
    </lineage>
</organism>
<reference evidence="1 2" key="1">
    <citation type="submission" date="2019-04" db="EMBL/GenBank/DDBJ databases">
        <title>Sphingomonas psychrotolerans sp. nov., isolated from soil in the Tianshan Mountains, Xinjiang, China.</title>
        <authorList>
            <person name="Luo Y."/>
            <person name="Sheng H."/>
        </authorList>
    </citation>
    <scope>NUCLEOTIDE SEQUENCE [LARGE SCALE GENOMIC DNA]</scope>
    <source>
        <strain evidence="1 2">KIS18-15</strain>
    </source>
</reference>
<sequence length="241" mass="26497">MRIEFDLAPELVTHSPFRMRSWTSSATNAAMTLQLIEPIAADWEVAFDVGPSITIAHDRDIDSASAVGASIELRARNDLAGLRPWIGYAVERSYSGVFEARGETGHTLFAGLGLYRSRGPTAFSLELSPRWSFGPGGLEHQAVNLWGEVVHPLIVDALALQLDGSVERRWHAGDDSGRRDWRFEAWAGLDAAGAMNRWTGSSAFDRVGAGVRWMRISSNREGASSTRVAFLPSLRLRVGFR</sequence>
<dbReference type="RefSeq" id="WP_135983451.1">
    <property type="nucleotide sequence ID" value="NZ_JAASQM010000002.1"/>
</dbReference>
<protein>
    <recommendedName>
        <fullName evidence="3">Cellulose biosynthesis protein BcsS</fullName>
    </recommendedName>
</protein>
<dbReference type="AlphaFoldDB" id="A0A4S1WSQ1"/>
<proteinExistence type="predicted"/>
<gene>
    <name evidence="1" type="ORF">E5A74_06510</name>
</gene>
<dbReference type="OrthoDB" id="9868824at2"/>
<evidence type="ECO:0008006" key="3">
    <source>
        <dbReference type="Google" id="ProtNLM"/>
    </source>
</evidence>
<evidence type="ECO:0000313" key="1">
    <source>
        <dbReference type="EMBL" id="TGX44436.1"/>
    </source>
</evidence>
<accession>A0A4S1WSQ1</accession>
<dbReference type="EMBL" id="SRXU01000002">
    <property type="protein sequence ID" value="TGX44436.1"/>
    <property type="molecule type" value="Genomic_DNA"/>
</dbReference>
<name>A0A4S1WSQ1_9SPHN</name>
<evidence type="ECO:0000313" key="2">
    <source>
        <dbReference type="Proteomes" id="UP000309848"/>
    </source>
</evidence>
<keyword evidence="2" id="KW-1185">Reference proteome</keyword>
<comment type="caution">
    <text evidence="1">The sequence shown here is derived from an EMBL/GenBank/DDBJ whole genome shotgun (WGS) entry which is preliminary data.</text>
</comment>
<dbReference type="Proteomes" id="UP000309848">
    <property type="component" value="Unassembled WGS sequence"/>
</dbReference>